<keyword evidence="4" id="KW-0964">Secreted</keyword>
<evidence type="ECO:0000256" key="4">
    <source>
        <dbReference type="RuleBase" id="RU362073"/>
    </source>
</evidence>
<reference evidence="8" key="1">
    <citation type="journal article" date="2019" name="Int. J. Syst. Evol. Microbiol.">
        <title>The Global Catalogue of Microorganisms (GCM) 10K type strain sequencing project: providing services to taxonomists for standard genome sequencing and annotation.</title>
        <authorList>
            <consortium name="The Broad Institute Genomics Platform"/>
            <consortium name="The Broad Institute Genome Sequencing Center for Infectious Disease"/>
            <person name="Wu L."/>
            <person name="Ma J."/>
        </authorList>
    </citation>
    <scope>NUCLEOTIDE SEQUENCE [LARGE SCALE GENOMIC DNA]</scope>
    <source>
        <strain evidence="8">JCM 3338</strain>
    </source>
</reference>
<dbReference type="Pfam" id="PF00700">
    <property type="entry name" value="Flagellin_C"/>
    <property type="match status" value="1"/>
</dbReference>
<evidence type="ECO:0000259" key="5">
    <source>
        <dbReference type="Pfam" id="PF00669"/>
    </source>
</evidence>
<dbReference type="PRINTS" id="PR00207">
    <property type="entry name" value="FLAGELLIN"/>
</dbReference>
<organism evidence="7 8">
    <name type="scientific">Blastococcus deserti</name>
    <dbReference type="NCBI Taxonomy" id="2259033"/>
    <lineage>
        <taxon>Bacteria</taxon>
        <taxon>Bacillati</taxon>
        <taxon>Actinomycetota</taxon>
        <taxon>Actinomycetes</taxon>
        <taxon>Geodermatophilales</taxon>
        <taxon>Geodermatophilaceae</taxon>
        <taxon>Blastococcus</taxon>
    </lineage>
</organism>
<evidence type="ECO:0000256" key="2">
    <source>
        <dbReference type="ARBA" id="ARBA00020110"/>
    </source>
</evidence>
<proteinExistence type="inferred from homology"/>
<keyword evidence="7" id="KW-0966">Cell projection</keyword>
<feature type="domain" description="Flagellin C-terminal" evidence="6">
    <location>
        <begin position="310"/>
        <end position="394"/>
    </location>
</feature>
<dbReference type="PANTHER" id="PTHR42792:SF2">
    <property type="entry name" value="FLAGELLIN"/>
    <property type="match status" value="1"/>
</dbReference>
<evidence type="ECO:0000313" key="7">
    <source>
        <dbReference type="EMBL" id="MFD2092007.1"/>
    </source>
</evidence>
<comment type="function">
    <text evidence="4">Flagellin is the subunit protein which polymerizes to form the filaments of bacterial flagella.</text>
</comment>
<dbReference type="Proteomes" id="UP001597402">
    <property type="component" value="Unassembled WGS sequence"/>
</dbReference>
<comment type="subcellular location">
    <subcellularLocation>
        <location evidence="4">Secreted</location>
    </subcellularLocation>
    <subcellularLocation>
        <location evidence="4">Bacterial flagellum</location>
    </subcellularLocation>
</comment>
<comment type="similarity">
    <text evidence="1 4">Belongs to the bacterial flagellin family.</text>
</comment>
<evidence type="ECO:0000256" key="3">
    <source>
        <dbReference type="ARBA" id="ARBA00023143"/>
    </source>
</evidence>
<comment type="caution">
    <text evidence="7">The sequence shown here is derived from an EMBL/GenBank/DDBJ whole genome shotgun (WGS) entry which is preliminary data.</text>
</comment>
<sequence>MSVVTNVSALVAHRAVTRATDSMSRSIERLSSGHRINRAADDAAGLAISRNLHAQVTGMGQAIRNTQDGISVVRTAEGALDAATSVLQRMRDLSVQAANDGGLTDSAEDAIQKEIAQLKNELDRIGTTTTFNGRPLLDGTYRGTFQVGANAGEAVTVVIGSTGLGIDAAGLGLESVDVTEAASSTSTVIAAISDAEGVPTAGRVVLGGDFTTSGVYEASFAGLTGSITYDGKTFDLGSVDYTGAVTATDYITRLNLAALPFFGTSHTPFTGAATGLTFTGATPGVGSTAADAVTLTPTYAGRSGASRAISLIDDAVQSVSSLRAYLGAMENRFEHISSSLAVTLENTTASVSRISDADLAWEMTRFTRGQILSEAGTAMLAQANRRPQTVLALLS</sequence>
<dbReference type="InterPro" id="IPR046358">
    <property type="entry name" value="Flagellin_C"/>
</dbReference>
<dbReference type="PANTHER" id="PTHR42792">
    <property type="entry name" value="FLAGELLIN"/>
    <property type="match status" value="1"/>
</dbReference>
<evidence type="ECO:0000313" key="8">
    <source>
        <dbReference type="Proteomes" id="UP001597402"/>
    </source>
</evidence>
<keyword evidence="7" id="KW-0282">Flagellum</keyword>
<accession>A0ABW4XA57</accession>
<evidence type="ECO:0000256" key="1">
    <source>
        <dbReference type="ARBA" id="ARBA00005709"/>
    </source>
</evidence>
<name>A0ABW4XA57_9ACTN</name>
<keyword evidence="3 4" id="KW-0975">Bacterial flagellum</keyword>
<dbReference type="InterPro" id="IPR042187">
    <property type="entry name" value="Flagellin_C_sub2"/>
</dbReference>
<feature type="domain" description="Flagellin N-terminal" evidence="5">
    <location>
        <begin position="4"/>
        <end position="140"/>
    </location>
</feature>
<dbReference type="EMBL" id="JBHUHP010000009">
    <property type="protein sequence ID" value="MFD2092007.1"/>
    <property type="molecule type" value="Genomic_DNA"/>
</dbReference>
<keyword evidence="7" id="KW-0969">Cilium</keyword>
<dbReference type="InterPro" id="IPR001029">
    <property type="entry name" value="Flagellin_N"/>
</dbReference>
<dbReference type="InterPro" id="IPR001492">
    <property type="entry name" value="Flagellin"/>
</dbReference>
<gene>
    <name evidence="7" type="ORF">ACFSHS_10545</name>
</gene>
<dbReference type="SUPFAM" id="SSF64518">
    <property type="entry name" value="Phase 1 flagellin"/>
    <property type="match status" value="1"/>
</dbReference>
<dbReference type="RefSeq" id="WP_376875016.1">
    <property type="nucleotide sequence ID" value="NZ_JBHUHP010000009.1"/>
</dbReference>
<dbReference type="Gene3D" id="3.30.70.2120">
    <property type="match status" value="1"/>
</dbReference>
<protein>
    <recommendedName>
        <fullName evidence="2 4">Flagellin</fullName>
    </recommendedName>
</protein>
<dbReference type="Gene3D" id="1.20.1330.10">
    <property type="entry name" value="f41 fragment of flagellin, N-terminal domain"/>
    <property type="match status" value="1"/>
</dbReference>
<dbReference type="Pfam" id="PF00669">
    <property type="entry name" value="Flagellin_N"/>
    <property type="match status" value="1"/>
</dbReference>
<keyword evidence="8" id="KW-1185">Reference proteome</keyword>
<dbReference type="Gene3D" id="6.10.10.10">
    <property type="entry name" value="Flagellar export chaperone, C-terminal domain"/>
    <property type="match status" value="1"/>
</dbReference>
<evidence type="ECO:0000259" key="6">
    <source>
        <dbReference type="Pfam" id="PF00700"/>
    </source>
</evidence>